<name>M0AUL6_9EURY</name>
<accession>M0AUL6</accession>
<dbReference type="InterPro" id="IPR020843">
    <property type="entry name" value="ER"/>
</dbReference>
<evidence type="ECO:0000256" key="3">
    <source>
        <dbReference type="ARBA" id="ARBA00022723"/>
    </source>
</evidence>
<dbReference type="SUPFAM" id="SSF51735">
    <property type="entry name" value="NAD(P)-binding Rossmann-fold domains"/>
    <property type="match status" value="1"/>
</dbReference>
<comment type="caution">
    <text evidence="6">The sequence shown here is derived from an EMBL/GenBank/DDBJ whole genome shotgun (WGS) entry which is preliminary data.</text>
</comment>
<keyword evidence="3" id="KW-0479">Metal-binding</keyword>
<keyword evidence="7" id="KW-1185">Reference proteome</keyword>
<evidence type="ECO:0000313" key="7">
    <source>
        <dbReference type="Proteomes" id="UP000011693"/>
    </source>
</evidence>
<dbReference type="PANTHER" id="PTHR42813">
    <property type="entry name" value="ZINC-TYPE ALCOHOL DEHYDROGENASE-LIKE"/>
    <property type="match status" value="1"/>
</dbReference>
<evidence type="ECO:0000256" key="1">
    <source>
        <dbReference type="ARBA" id="ARBA00001947"/>
    </source>
</evidence>
<dbReference type="Gene3D" id="3.40.50.720">
    <property type="entry name" value="NAD(P)-binding Rossmann-like Domain"/>
    <property type="match status" value="1"/>
</dbReference>
<dbReference type="InterPro" id="IPR036291">
    <property type="entry name" value="NAD(P)-bd_dom_sf"/>
</dbReference>
<evidence type="ECO:0000259" key="5">
    <source>
        <dbReference type="SMART" id="SM00829"/>
    </source>
</evidence>
<dbReference type="PANTHER" id="PTHR42813:SF4">
    <property type="entry name" value="NADP-DEPENDENT ISOPROPANOL DEHYDROGENASE"/>
    <property type="match status" value="1"/>
</dbReference>
<dbReference type="GO" id="GO:0046872">
    <property type="term" value="F:metal ion binding"/>
    <property type="evidence" value="ECO:0007669"/>
    <property type="project" value="UniProtKB-KW"/>
</dbReference>
<dbReference type="Proteomes" id="UP000011693">
    <property type="component" value="Unassembled WGS sequence"/>
</dbReference>
<evidence type="ECO:0000256" key="2">
    <source>
        <dbReference type="ARBA" id="ARBA00008072"/>
    </source>
</evidence>
<organism evidence="6 7">
    <name type="scientific">Natrialba chahannaoensis JCM 10990</name>
    <dbReference type="NCBI Taxonomy" id="1227492"/>
    <lineage>
        <taxon>Archaea</taxon>
        <taxon>Methanobacteriati</taxon>
        <taxon>Methanobacteriota</taxon>
        <taxon>Stenosarchaea group</taxon>
        <taxon>Halobacteria</taxon>
        <taxon>Halobacteriales</taxon>
        <taxon>Natrialbaceae</taxon>
        <taxon>Natrialba</taxon>
    </lineage>
</organism>
<dbReference type="Pfam" id="PF00107">
    <property type="entry name" value="ADH_zinc_N"/>
    <property type="match status" value="1"/>
</dbReference>
<dbReference type="AlphaFoldDB" id="M0AUL6"/>
<dbReference type="EMBL" id="AOIN01000046">
    <property type="protein sequence ID" value="ELZ01054.1"/>
    <property type="molecule type" value="Genomic_DNA"/>
</dbReference>
<dbReference type="Gene3D" id="3.90.180.10">
    <property type="entry name" value="Medium-chain alcohol dehydrogenases, catalytic domain"/>
    <property type="match status" value="1"/>
</dbReference>
<evidence type="ECO:0000313" key="6">
    <source>
        <dbReference type="EMBL" id="ELZ01054.1"/>
    </source>
</evidence>
<dbReference type="SMART" id="SM00829">
    <property type="entry name" value="PKS_ER"/>
    <property type="match status" value="1"/>
</dbReference>
<feature type="domain" description="Enoyl reductase (ER)" evidence="5">
    <location>
        <begin position="12"/>
        <end position="236"/>
    </location>
</feature>
<sequence length="236" mass="25220">MGGWQFANVKDGTFAEYVHVTDADGNLAHIPGAVSAHEALYTTDMMSTGFAAAENAAIPIGGTVAVFAQGPVGLMATKGASLQGAGTIIAVETVPKRQELAREYGADHVVDFGDTDAVEESMELTDGVGVDAAIEALGSDQTLQDAIKVVKPGGTVSNVGYHGDGEYRHIPREEWGVGMAEIDIVTDLCPGGRLRIKRLLRLLANDRVDPTKMTTHEFEFDEIEEAFQLMDEKRTL</sequence>
<gene>
    <name evidence="6" type="ORF">C482_07636</name>
</gene>
<comment type="similarity">
    <text evidence="2">Belongs to the zinc-containing alcohol dehydrogenase family.</text>
</comment>
<comment type="cofactor">
    <cofactor evidence="1">
        <name>Zn(2+)</name>
        <dbReference type="ChEBI" id="CHEBI:29105"/>
    </cofactor>
</comment>
<proteinExistence type="inferred from homology"/>
<dbReference type="GO" id="GO:0016491">
    <property type="term" value="F:oxidoreductase activity"/>
    <property type="evidence" value="ECO:0007669"/>
    <property type="project" value="InterPro"/>
</dbReference>
<dbReference type="PATRIC" id="fig|1227492.4.peg.1489"/>
<dbReference type="STRING" id="1227492.C482_07636"/>
<reference evidence="6 7" key="1">
    <citation type="journal article" date="2014" name="PLoS Genet.">
        <title>Phylogenetically driven sequencing of extremely halophilic archaea reveals strategies for static and dynamic osmo-response.</title>
        <authorList>
            <person name="Becker E.A."/>
            <person name="Seitzer P.M."/>
            <person name="Tritt A."/>
            <person name="Larsen D."/>
            <person name="Krusor M."/>
            <person name="Yao A.I."/>
            <person name="Wu D."/>
            <person name="Madern D."/>
            <person name="Eisen J.A."/>
            <person name="Darling A.E."/>
            <person name="Facciotti M.T."/>
        </authorList>
    </citation>
    <scope>NUCLEOTIDE SEQUENCE [LARGE SCALE GENOMIC DNA]</scope>
    <source>
        <strain evidence="6 7">JCM 10990</strain>
    </source>
</reference>
<protein>
    <submittedName>
        <fullName evidence="6">Alcohol dehydrogenase zinc-binding domain-containing protein</fullName>
    </submittedName>
</protein>
<evidence type="ECO:0000256" key="4">
    <source>
        <dbReference type="ARBA" id="ARBA00022833"/>
    </source>
</evidence>
<dbReference type="InterPro" id="IPR013149">
    <property type="entry name" value="ADH-like_C"/>
</dbReference>
<keyword evidence="4" id="KW-0862">Zinc</keyword>